<dbReference type="SUPFAM" id="SSF143081">
    <property type="entry name" value="BB1717-like"/>
    <property type="match status" value="1"/>
</dbReference>
<dbReference type="InterPro" id="IPR003738">
    <property type="entry name" value="SRAP"/>
</dbReference>
<keyword evidence="6" id="KW-0238">DNA-binding</keyword>
<evidence type="ECO:0000313" key="9">
    <source>
        <dbReference type="EMBL" id="TQE44224.1"/>
    </source>
</evidence>
<dbReference type="GO" id="GO:0006508">
    <property type="term" value="P:proteolysis"/>
    <property type="evidence" value="ECO:0007669"/>
    <property type="project" value="UniProtKB-KW"/>
</dbReference>
<dbReference type="GO" id="GO:0008233">
    <property type="term" value="F:peptidase activity"/>
    <property type="evidence" value="ECO:0007669"/>
    <property type="project" value="UniProtKB-KW"/>
</dbReference>
<proteinExistence type="inferred from homology"/>
<keyword evidence="10" id="KW-1185">Reference proteome</keyword>
<evidence type="ECO:0000256" key="2">
    <source>
        <dbReference type="ARBA" id="ARBA00022670"/>
    </source>
</evidence>
<dbReference type="STRING" id="1686286.GCA_900092335_00926"/>
<accession>A0A540RA21</accession>
<evidence type="ECO:0000256" key="1">
    <source>
        <dbReference type="ARBA" id="ARBA00008136"/>
    </source>
</evidence>
<keyword evidence="4 8" id="KW-0378">Hydrolase</keyword>
<dbReference type="Pfam" id="PF02586">
    <property type="entry name" value="SRAP"/>
    <property type="match status" value="1"/>
</dbReference>
<gene>
    <name evidence="9" type="ORF">EJK80_03600</name>
</gene>
<evidence type="ECO:0000256" key="7">
    <source>
        <dbReference type="ARBA" id="ARBA00023239"/>
    </source>
</evidence>
<sequence length="222" mass="24885">MCGRFVLFQPESLLDAVGQWPGVSEVHAPQSLPPARYNIAPTQTIPIIRVKETLAAIEPARWGLLPHWKKDEQGPPLFNARAETVATKPSFRDAYKKNRCIIPLDGYYEWHTGEDGKKQPYYVTAPEGQLWAAGLWATGLDKLSATMVTTAATEEMEWLHGRLPKFLLPEEIRPWLEGDTSEDLLQPSGLRGFHTRPADPAVGNVRNDYAELIEGPAEKKLF</sequence>
<dbReference type="GO" id="GO:0016829">
    <property type="term" value="F:lyase activity"/>
    <property type="evidence" value="ECO:0007669"/>
    <property type="project" value="UniProtKB-KW"/>
</dbReference>
<dbReference type="RefSeq" id="WP_066485458.1">
    <property type="nucleotide sequence ID" value="NZ_LT596208.1"/>
</dbReference>
<name>A0A540RA21_9CORY</name>
<dbReference type="PANTHER" id="PTHR13604">
    <property type="entry name" value="DC12-RELATED"/>
    <property type="match status" value="1"/>
</dbReference>
<protein>
    <recommendedName>
        <fullName evidence="8">Abasic site processing protein</fullName>
        <ecNumber evidence="8">3.4.-.-</ecNumber>
    </recommendedName>
</protein>
<dbReference type="PANTHER" id="PTHR13604:SF0">
    <property type="entry name" value="ABASIC SITE PROCESSING PROTEIN HMCES"/>
    <property type="match status" value="1"/>
</dbReference>
<evidence type="ECO:0000313" key="10">
    <source>
        <dbReference type="Proteomes" id="UP000318080"/>
    </source>
</evidence>
<keyword evidence="3" id="KW-0227">DNA damage</keyword>
<evidence type="ECO:0000256" key="6">
    <source>
        <dbReference type="ARBA" id="ARBA00023125"/>
    </source>
</evidence>
<evidence type="ECO:0000256" key="8">
    <source>
        <dbReference type="RuleBase" id="RU364100"/>
    </source>
</evidence>
<keyword evidence="7" id="KW-0456">Lyase</keyword>
<dbReference type="Gene3D" id="3.90.1680.10">
    <property type="entry name" value="SOS response associated peptidase-like"/>
    <property type="match status" value="1"/>
</dbReference>
<dbReference type="AlphaFoldDB" id="A0A540RA21"/>
<comment type="caution">
    <text evidence="9">The sequence shown here is derived from an EMBL/GenBank/DDBJ whole genome shotgun (WGS) entry which is preliminary data.</text>
</comment>
<dbReference type="GO" id="GO:0106300">
    <property type="term" value="P:protein-DNA covalent cross-linking repair"/>
    <property type="evidence" value="ECO:0007669"/>
    <property type="project" value="InterPro"/>
</dbReference>
<evidence type="ECO:0000256" key="5">
    <source>
        <dbReference type="ARBA" id="ARBA00023124"/>
    </source>
</evidence>
<evidence type="ECO:0000256" key="3">
    <source>
        <dbReference type="ARBA" id="ARBA00022763"/>
    </source>
</evidence>
<keyword evidence="5" id="KW-0190">Covalent protein-DNA linkage</keyword>
<comment type="similarity">
    <text evidence="1 8">Belongs to the SOS response-associated peptidase family.</text>
</comment>
<dbReference type="Proteomes" id="UP000318080">
    <property type="component" value="Unassembled WGS sequence"/>
</dbReference>
<dbReference type="EC" id="3.4.-.-" evidence="8"/>
<dbReference type="EMBL" id="VHIR01000003">
    <property type="protein sequence ID" value="TQE44224.1"/>
    <property type="molecule type" value="Genomic_DNA"/>
</dbReference>
<reference evidence="9 10" key="1">
    <citation type="submission" date="2019-06" db="EMBL/GenBank/DDBJ databases">
        <title>Draft genome of C. phoceense Strain 272.</title>
        <authorList>
            <person name="Pacheco L.G.C."/>
            <person name="Barberis C.M."/>
            <person name="Almuzara M.N."/>
            <person name="Traglia G.M."/>
            <person name="Santos C.S."/>
            <person name="Rocha D.J.P.G."/>
            <person name="Aguiar E.R.G.R."/>
            <person name="Vay C.A."/>
        </authorList>
    </citation>
    <scope>NUCLEOTIDE SEQUENCE [LARGE SCALE GENOMIC DNA]</scope>
    <source>
        <strain evidence="9 10">272</strain>
    </source>
</reference>
<dbReference type="GO" id="GO:0003697">
    <property type="term" value="F:single-stranded DNA binding"/>
    <property type="evidence" value="ECO:0007669"/>
    <property type="project" value="InterPro"/>
</dbReference>
<dbReference type="GeneID" id="79852229"/>
<organism evidence="9 10">
    <name type="scientific">Corynebacterium phoceense</name>
    <dbReference type="NCBI Taxonomy" id="1686286"/>
    <lineage>
        <taxon>Bacteria</taxon>
        <taxon>Bacillati</taxon>
        <taxon>Actinomycetota</taxon>
        <taxon>Actinomycetes</taxon>
        <taxon>Mycobacteriales</taxon>
        <taxon>Corynebacteriaceae</taxon>
        <taxon>Corynebacterium</taxon>
    </lineage>
</organism>
<dbReference type="InterPro" id="IPR036590">
    <property type="entry name" value="SRAP-like"/>
</dbReference>
<keyword evidence="2 8" id="KW-0645">Protease</keyword>
<evidence type="ECO:0000256" key="4">
    <source>
        <dbReference type="ARBA" id="ARBA00022801"/>
    </source>
</evidence>